<gene>
    <name evidence="8" type="ORF">MELA_03034</name>
</gene>
<feature type="transmembrane region" description="Helical" evidence="6">
    <location>
        <begin position="338"/>
        <end position="356"/>
    </location>
</feature>
<keyword evidence="4 6" id="KW-0472">Membrane</keyword>
<dbReference type="Proteomes" id="UP000334340">
    <property type="component" value="Unassembled WGS sequence"/>
</dbReference>
<dbReference type="EMBL" id="CABIKM010000078">
    <property type="protein sequence ID" value="VUZ86629.1"/>
    <property type="molecule type" value="Genomic_DNA"/>
</dbReference>
<evidence type="ECO:0000313" key="9">
    <source>
        <dbReference type="Proteomes" id="UP000334340"/>
    </source>
</evidence>
<evidence type="ECO:0000256" key="2">
    <source>
        <dbReference type="ARBA" id="ARBA00022692"/>
    </source>
</evidence>
<feature type="transmembrane region" description="Helical" evidence="6">
    <location>
        <begin position="104"/>
        <end position="122"/>
    </location>
</feature>
<evidence type="ECO:0000256" key="6">
    <source>
        <dbReference type="SAM" id="Phobius"/>
    </source>
</evidence>
<feature type="transmembrane region" description="Helical" evidence="6">
    <location>
        <begin position="469"/>
        <end position="487"/>
    </location>
</feature>
<evidence type="ECO:0000256" key="1">
    <source>
        <dbReference type="ARBA" id="ARBA00004141"/>
    </source>
</evidence>
<feature type="transmembrane region" description="Helical" evidence="6">
    <location>
        <begin position="437"/>
        <end position="457"/>
    </location>
</feature>
<dbReference type="Pfam" id="PF04932">
    <property type="entry name" value="Wzy_C"/>
    <property type="match status" value="1"/>
</dbReference>
<feature type="transmembrane region" description="Helical" evidence="6">
    <location>
        <begin position="196"/>
        <end position="214"/>
    </location>
</feature>
<comment type="subcellular location">
    <subcellularLocation>
        <location evidence="1">Membrane</location>
        <topology evidence="1">Multi-pass membrane protein</topology>
    </subcellularLocation>
</comment>
<organism evidence="8 9">
    <name type="scientific">Candidatus Methylomirabilis lanthanidiphila</name>
    <dbReference type="NCBI Taxonomy" id="2211376"/>
    <lineage>
        <taxon>Bacteria</taxon>
        <taxon>Candidatus Methylomirabilota</taxon>
        <taxon>Candidatus Methylomirabilia</taxon>
        <taxon>Candidatus Methylomirabilales</taxon>
        <taxon>Candidatus Methylomirabilaceae</taxon>
        <taxon>Candidatus Methylomirabilis</taxon>
    </lineage>
</organism>
<dbReference type="InterPro" id="IPR007016">
    <property type="entry name" value="O-antigen_ligase-rel_domated"/>
</dbReference>
<evidence type="ECO:0000256" key="5">
    <source>
        <dbReference type="SAM" id="MobiDB-lite"/>
    </source>
</evidence>
<feature type="transmembrane region" description="Helical" evidence="6">
    <location>
        <begin position="289"/>
        <end position="308"/>
    </location>
</feature>
<keyword evidence="9" id="KW-1185">Reference proteome</keyword>
<keyword evidence="3 6" id="KW-1133">Transmembrane helix</keyword>
<proteinExistence type="predicted"/>
<evidence type="ECO:0000256" key="4">
    <source>
        <dbReference type="ARBA" id="ARBA00023136"/>
    </source>
</evidence>
<dbReference type="PANTHER" id="PTHR37422">
    <property type="entry name" value="TEICHURONIC ACID BIOSYNTHESIS PROTEIN TUAE"/>
    <property type="match status" value="1"/>
</dbReference>
<feature type="compositionally biased region" description="Basic and acidic residues" evidence="5">
    <location>
        <begin position="1"/>
        <end position="20"/>
    </location>
</feature>
<feature type="transmembrane region" description="Helical" evidence="6">
    <location>
        <begin position="314"/>
        <end position="331"/>
    </location>
</feature>
<dbReference type="GO" id="GO:0016020">
    <property type="term" value="C:membrane"/>
    <property type="evidence" value="ECO:0007669"/>
    <property type="project" value="UniProtKB-SubCell"/>
</dbReference>
<feature type="transmembrane region" description="Helical" evidence="6">
    <location>
        <begin position="493"/>
        <end position="513"/>
    </location>
</feature>
<dbReference type="AlphaFoldDB" id="A0A564ZMS6"/>
<feature type="domain" description="O-antigen ligase-related" evidence="7">
    <location>
        <begin position="299"/>
        <end position="444"/>
    </location>
</feature>
<keyword evidence="2 6" id="KW-0812">Transmembrane</keyword>
<reference evidence="8 9" key="1">
    <citation type="submission" date="2019-07" db="EMBL/GenBank/DDBJ databases">
        <authorList>
            <person name="Cremers G."/>
        </authorList>
    </citation>
    <scope>NUCLEOTIDE SEQUENCE [LARGE SCALE GENOMIC DNA]</scope>
</reference>
<feature type="transmembrane region" description="Helical" evidence="6">
    <location>
        <begin position="166"/>
        <end position="184"/>
    </location>
</feature>
<name>A0A564ZMS6_9BACT</name>
<evidence type="ECO:0000256" key="3">
    <source>
        <dbReference type="ARBA" id="ARBA00022989"/>
    </source>
</evidence>
<protein>
    <submittedName>
        <fullName evidence="8">Membrane protein</fullName>
    </submittedName>
</protein>
<evidence type="ECO:0000259" key="7">
    <source>
        <dbReference type="Pfam" id="PF04932"/>
    </source>
</evidence>
<sequence>MRSFPRDVRPKAIAPDDRDTGTPTSPPPIDRPALSAWTVVRLKCALMADRIIEVGLYGLIIFTPLAFGTVESWSVSLAEVGIYAITLVWGLAMVSAGEIRIERTALSLCWLLVLIFGLWQVIPLPLQVIRIISPKAAALYQQMEFDSHLTTSWHTISLVPYATRQAMVRLLALALLFWVTVNHLQTRDQIDRIVRIVMATGFGLALFGIIQHFAGNGKLYWVRELAHGGSLFGPYVNRNHFAGYMEMVIPLTIGYIVANRRPTFDGRVPAPKGGMGWRSRLLHWGTPQASRSLLAFFSGLIMVVALLLTGSRAGLFSFFCSMLFIALLLSVRRLRSRRLWGMLASFVGLGLTYALWLNPDRVLRTFGILWLGTDDPSFHGRILVWQDTLRLGHDFRWSGTGLDTYIWAFPLYKRPLIGQAVYDYAHNDYLQAFAEGGLPLVTILALALLWGGTQLLNAWSQHEGSHSRGMGLGLLAGLVAMLVHSAYDFNLHILANAILFVVLSALASRVLCLKRPRVSTPTRMDAP</sequence>
<evidence type="ECO:0000313" key="8">
    <source>
        <dbReference type="EMBL" id="VUZ86629.1"/>
    </source>
</evidence>
<feature type="region of interest" description="Disordered" evidence="5">
    <location>
        <begin position="1"/>
        <end position="30"/>
    </location>
</feature>
<dbReference type="PANTHER" id="PTHR37422:SF23">
    <property type="entry name" value="TEICHURONIC ACID BIOSYNTHESIS PROTEIN TUAE"/>
    <property type="match status" value="1"/>
</dbReference>
<feature type="transmembrane region" description="Helical" evidence="6">
    <location>
        <begin position="73"/>
        <end position="92"/>
    </location>
</feature>
<accession>A0A564ZMS6</accession>
<feature type="transmembrane region" description="Helical" evidence="6">
    <location>
        <begin position="241"/>
        <end position="258"/>
    </location>
</feature>
<dbReference type="InterPro" id="IPR051533">
    <property type="entry name" value="WaaL-like"/>
</dbReference>
<feature type="transmembrane region" description="Helical" evidence="6">
    <location>
        <begin position="51"/>
        <end position="67"/>
    </location>
</feature>